<dbReference type="InterPro" id="IPR050287">
    <property type="entry name" value="MTA/SAH_deaminase"/>
</dbReference>
<proteinExistence type="inferred from homology"/>
<organism evidence="4 5">
    <name type="scientific">Thauera aminoaromatica</name>
    <dbReference type="NCBI Taxonomy" id="164330"/>
    <lineage>
        <taxon>Bacteria</taxon>
        <taxon>Pseudomonadati</taxon>
        <taxon>Pseudomonadota</taxon>
        <taxon>Betaproteobacteria</taxon>
        <taxon>Rhodocyclales</taxon>
        <taxon>Zoogloeaceae</taxon>
        <taxon>Thauera</taxon>
    </lineage>
</organism>
<dbReference type="Proteomes" id="UP000321192">
    <property type="component" value="Unassembled WGS sequence"/>
</dbReference>
<protein>
    <submittedName>
        <fullName evidence="4">Amidohydrolase</fullName>
    </submittedName>
</protein>
<name>A0A5C7SHY1_THASP</name>
<dbReference type="EMBL" id="SSFD01000238">
    <property type="protein sequence ID" value="TXH82576.1"/>
    <property type="molecule type" value="Genomic_DNA"/>
</dbReference>
<gene>
    <name evidence="4" type="ORF">E6Q80_15170</name>
</gene>
<dbReference type="SUPFAM" id="SSF51338">
    <property type="entry name" value="Composite domain of metallo-dependent hydrolases"/>
    <property type="match status" value="1"/>
</dbReference>
<dbReference type="PANTHER" id="PTHR43794:SF11">
    <property type="entry name" value="AMIDOHYDROLASE-RELATED DOMAIN-CONTAINING PROTEIN"/>
    <property type="match status" value="1"/>
</dbReference>
<accession>A0A5C7SHY1</accession>
<evidence type="ECO:0000256" key="2">
    <source>
        <dbReference type="ARBA" id="ARBA00022801"/>
    </source>
</evidence>
<sequence>MAKEMRMVLEGKIVTMAGEVIDRGRVFVEGDRIAAVRAQGSPAPAGWDDAKVIDTGGVIYPGLIDLHGHLAYNVLPLWEVPRRYENRSDWMRAGAYKRDITVPMDHLTSQGGPAFARALVRYVEVKLLMGGTTVAQGLRSKSGPGGTLYRGLVRNAEAPDEAGMLRAGTRVPDLQLDQVGQMRASLDSGDPYFFHLAEGVDEKARNQFRLLQDENLLRDNLICIHCVGLGAADHQTLRQSATHTVWSPFSNLLLYGATLDKEALAGDFALGCDWSPSGSRNLLHEMKVASLHAQAAGWNLSHEMLARSVTVNAAAALQWDEHVGRIAEGMLADLLVLDSNQVDPFENLVRATERDVRLVIIDGHPRYGDRGVMDTAASVQNLEFLGVGLRPKALDLHQPESPLQGIGLQAAMDFLRSAMSDLTKPPPPPLFPMMNALADEEFSVELDMQGEVEDFPLAMAAAEPRRSIPLDPLTVVDDPDYFDRLDEQPNLPQDFKGPEGLRAFYH</sequence>
<dbReference type="Pfam" id="PF01979">
    <property type="entry name" value="Amidohydro_1"/>
    <property type="match status" value="1"/>
</dbReference>
<dbReference type="Gene3D" id="2.30.40.10">
    <property type="entry name" value="Urease, subunit C, domain 1"/>
    <property type="match status" value="2"/>
</dbReference>
<reference evidence="4 5" key="1">
    <citation type="submission" date="2018-09" db="EMBL/GenBank/DDBJ databases">
        <title>Metagenome Assembled Genomes from an Advanced Water Purification Facility.</title>
        <authorList>
            <person name="Stamps B.W."/>
            <person name="Spear J.R."/>
        </authorList>
    </citation>
    <scope>NUCLEOTIDE SEQUENCE [LARGE SCALE GENOMIC DNA]</scope>
    <source>
        <strain evidence="4">Bin_27_1</strain>
    </source>
</reference>
<evidence type="ECO:0000256" key="1">
    <source>
        <dbReference type="ARBA" id="ARBA00006745"/>
    </source>
</evidence>
<dbReference type="InterPro" id="IPR032466">
    <property type="entry name" value="Metal_Hydrolase"/>
</dbReference>
<dbReference type="PANTHER" id="PTHR43794">
    <property type="entry name" value="AMINOHYDROLASE SSNA-RELATED"/>
    <property type="match status" value="1"/>
</dbReference>
<dbReference type="InterPro" id="IPR011059">
    <property type="entry name" value="Metal-dep_hydrolase_composite"/>
</dbReference>
<dbReference type="AlphaFoldDB" id="A0A5C7SHY1"/>
<dbReference type="Gene3D" id="3.20.20.140">
    <property type="entry name" value="Metal-dependent hydrolases"/>
    <property type="match status" value="1"/>
</dbReference>
<evidence type="ECO:0000259" key="3">
    <source>
        <dbReference type="Pfam" id="PF01979"/>
    </source>
</evidence>
<comment type="similarity">
    <text evidence="1">Belongs to the metallo-dependent hydrolases superfamily. ATZ/TRZ family.</text>
</comment>
<dbReference type="InterPro" id="IPR006680">
    <property type="entry name" value="Amidohydro-rel"/>
</dbReference>
<comment type="caution">
    <text evidence="4">The sequence shown here is derived from an EMBL/GenBank/DDBJ whole genome shotgun (WGS) entry which is preliminary data.</text>
</comment>
<keyword evidence="2 4" id="KW-0378">Hydrolase</keyword>
<dbReference type="GO" id="GO:0016810">
    <property type="term" value="F:hydrolase activity, acting on carbon-nitrogen (but not peptide) bonds"/>
    <property type="evidence" value="ECO:0007669"/>
    <property type="project" value="InterPro"/>
</dbReference>
<feature type="domain" description="Amidohydrolase-related" evidence="3">
    <location>
        <begin position="209"/>
        <end position="364"/>
    </location>
</feature>
<dbReference type="SUPFAM" id="SSF51556">
    <property type="entry name" value="Metallo-dependent hydrolases"/>
    <property type="match status" value="1"/>
</dbReference>
<evidence type="ECO:0000313" key="5">
    <source>
        <dbReference type="Proteomes" id="UP000321192"/>
    </source>
</evidence>
<evidence type="ECO:0000313" key="4">
    <source>
        <dbReference type="EMBL" id="TXH82576.1"/>
    </source>
</evidence>